<proteinExistence type="predicted"/>
<dbReference type="AlphaFoldDB" id="A0AAV8WK02"/>
<sequence length="87" mass="9514">MTSAPFLAVHCLKQLADENAVSFPRASEVISNDFYVNDFISGGETVEEAVQLSLEVSSILDSACFKLGKWTSNSIDFLKSIEVSDIH</sequence>
<comment type="caution">
    <text evidence="1">The sequence shown here is derived from an EMBL/GenBank/DDBJ whole genome shotgun (WGS) entry which is preliminary data.</text>
</comment>
<gene>
    <name evidence="1" type="ORF">NQ314_020829</name>
</gene>
<reference evidence="1" key="1">
    <citation type="journal article" date="2023" name="Insect Mol. Biol.">
        <title>Genome sequencing provides insights into the evolution of gene families encoding plant cell wall-degrading enzymes in longhorned beetles.</title>
        <authorList>
            <person name="Shin N.R."/>
            <person name="Okamura Y."/>
            <person name="Kirsch R."/>
            <person name="Pauchet Y."/>
        </authorList>
    </citation>
    <scope>NUCLEOTIDE SEQUENCE</scope>
    <source>
        <strain evidence="1">RBIC_L_NR</strain>
    </source>
</reference>
<name>A0AAV8WK02_9CUCU</name>
<accession>A0AAV8WK02</accession>
<evidence type="ECO:0000313" key="1">
    <source>
        <dbReference type="EMBL" id="KAJ8926779.1"/>
    </source>
</evidence>
<protein>
    <submittedName>
        <fullName evidence="1">Uncharacterized protein</fullName>
    </submittedName>
</protein>
<organism evidence="1 2">
    <name type="scientific">Rhamnusium bicolor</name>
    <dbReference type="NCBI Taxonomy" id="1586634"/>
    <lineage>
        <taxon>Eukaryota</taxon>
        <taxon>Metazoa</taxon>
        <taxon>Ecdysozoa</taxon>
        <taxon>Arthropoda</taxon>
        <taxon>Hexapoda</taxon>
        <taxon>Insecta</taxon>
        <taxon>Pterygota</taxon>
        <taxon>Neoptera</taxon>
        <taxon>Endopterygota</taxon>
        <taxon>Coleoptera</taxon>
        <taxon>Polyphaga</taxon>
        <taxon>Cucujiformia</taxon>
        <taxon>Chrysomeloidea</taxon>
        <taxon>Cerambycidae</taxon>
        <taxon>Lepturinae</taxon>
        <taxon>Rhagiini</taxon>
        <taxon>Rhamnusium</taxon>
    </lineage>
</organism>
<evidence type="ECO:0000313" key="2">
    <source>
        <dbReference type="Proteomes" id="UP001162156"/>
    </source>
</evidence>
<dbReference type="PANTHER" id="PTHR47331">
    <property type="entry name" value="PHD-TYPE DOMAIN-CONTAINING PROTEIN"/>
    <property type="match status" value="1"/>
</dbReference>
<keyword evidence="2" id="KW-1185">Reference proteome</keyword>
<dbReference type="Proteomes" id="UP001162156">
    <property type="component" value="Unassembled WGS sequence"/>
</dbReference>
<dbReference type="EMBL" id="JANEYF010005792">
    <property type="protein sequence ID" value="KAJ8926779.1"/>
    <property type="molecule type" value="Genomic_DNA"/>
</dbReference>